<dbReference type="GO" id="GO:0004592">
    <property type="term" value="F:pantoate-beta-alanine ligase activity"/>
    <property type="evidence" value="ECO:0007669"/>
    <property type="project" value="UniProtKB-EC"/>
</dbReference>
<evidence type="ECO:0000256" key="10">
    <source>
        <dbReference type="ARBA" id="ARBA00032806"/>
    </source>
</evidence>
<evidence type="ECO:0000256" key="5">
    <source>
        <dbReference type="ARBA" id="ARBA00022598"/>
    </source>
</evidence>
<evidence type="ECO:0000256" key="1">
    <source>
        <dbReference type="ARBA" id="ARBA00004990"/>
    </source>
</evidence>
<comment type="similarity">
    <text evidence="2">Belongs to the pantothenate synthetase family.</text>
</comment>
<feature type="compositionally biased region" description="Low complexity" evidence="12">
    <location>
        <begin position="73"/>
        <end position="86"/>
    </location>
</feature>
<proteinExistence type="inferred from homology"/>
<dbReference type="Gene3D" id="3.30.1300.10">
    <property type="entry name" value="Pantoate-beta-alanine ligase, C-terminal domain"/>
    <property type="match status" value="1"/>
</dbReference>
<evidence type="ECO:0000313" key="14">
    <source>
        <dbReference type="Proteomes" id="UP001278500"/>
    </source>
</evidence>
<reference evidence="13" key="2">
    <citation type="submission" date="2023-06" db="EMBL/GenBank/DDBJ databases">
        <authorList>
            <consortium name="Lawrence Berkeley National Laboratory"/>
            <person name="Haridas S."/>
            <person name="Hensen N."/>
            <person name="Bonometti L."/>
            <person name="Westerberg I."/>
            <person name="Brannstrom I.O."/>
            <person name="Guillou S."/>
            <person name="Cros-Aarteil S."/>
            <person name="Calhoun S."/>
            <person name="Kuo A."/>
            <person name="Mondo S."/>
            <person name="Pangilinan J."/>
            <person name="Riley R."/>
            <person name="Labutti K."/>
            <person name="Andreopoulos B."/>
            <person name="Lipzen A."/>
            <person name="Chen C."/>
            <person name="Yanf M."/>
            <person name="Daum C."/>
            <person name="Ng V."/>
            <person name="Clum A."/>
            <person name="Steindorff A."/>
            <person name="Ohm R."/>
            <person name="Martin F."/>
            <person name="Silar P."/>
            <person name="Natvig D."/>
            <person name="Lalanne C."/>
            <person name="Gautier V."/>
            <person name="Ament-Velasquez S.L."/>
            <person name="Kruys A."/>
            <person name="Hutchinson M.I."/>
            <person name="Powell A.J."/>
            <person name="Barry K."/>
            <person name="Miller A.N."/>
            <person name="Grigoriev I.V."/>
            <person name="Debuchy R."/>
            <person name="Gladieux P."/>
            <person name="Thoren M.H."/>
            <person name="Johannesson H."/>
        </authorList>
    </citation>
    <scope>NUCLEOTIDE SEQUENCE</scope>
    <source>
        <strain evidence="13">CBS 560.94</strain>
    </source>
</reference>
<name>A0AAE0J7U9_9PEZI</name>
<dbReference type="FunFam" id="3.30.1300.10:FF:000002">
    <property type="entry name" value="Pantoate--beta-alanine ligase"/>
    <property type="match status" value="1"/>
</dbReference>
<keyword evidence="14" id="KW-1185">Reference proteome</keyword>
<dbReference type="EC" id="6.3.2.1" evidence="3"/>
<dbReference type="Gene3D" id="3.40.50.620">
    <property type="entry name" value="HUPs"/>
    <property type="match status" value="1"/>
</dbReference>
<dbReference type="PANTHER" id="PTHR21299:SF1">
    <property type="entry name" value="PANTOATE--BETA-ALANINE LIGASE"/>
    <property type="match status" value="1"/>
</dbReference>
<comment type="catalytic activity">
    <reaction evidence="11">
        <text>(R)-pantoate + beta-alanine + ATP = (R)-pantothenate + AMP + diphosphate + H(+)</text>
        <dbReference type="Rhea" id="RHEA:10912"/>
        <dbReference type="ChEBI" id="CHEBI:15378"/>
        <dbReference type="ChEBI" id="CHEBI:15980"/>
        <dbReference type="ChEBI" id="CHEBI:29032"/>
        <dbReference type="ChEBI" id="CHEBI:30616"/>
        <dbReference type="ChEBI" id="CHEBI:33019"/>
        <dbReference type="ChEBI" id="CHEBI:57966"/>
        <dbReference type="ChEBI" id="CHEBI:456215"/>
        <dbReference type="EC" id="6.3.2.1"/>
    </reaction>
</comment>
<keyword evidence="8" id="KW-0067">ATP-binding</keyword>
<evidence type="ECO:0000256" key="2">
    <source>
        <dbReference type="ARBA" id="ARBA00009256"/>
    </source>
</evidence>
<dbReference type="RefSeq" id="XP_062677591.1">
    <property type="nucleotide sequence ID" value="XM_062828964.1"/>
</dbReference>
<dbReference type="NCBIfam" id="TIGR00018">
    <property type="entry name" value="panC"/>
    <property type="match status" value="1"/>
</dbReference>
<dbReference type="InterPro" id="IPR042176">
    <property type="entry name" value="Pantoate_ligase_C"/>
</dbReference>
<evidence type="ECO:0000256" key="3">
    <source>
        <dbReference type="ARBA" id="ARBA00012219"/>
    </source>
</evidence>
<dbReference type="Pfam" id="PF02569">
    <property type="entry name" value="Pantoate_ligase"/>
    <property type="match status" value="1"/>
</dbReference>
<organism evidence="13 14">
    <name type="scientific">Neurospora tetraspora</name>
    <dbReference type="NCBI Taxonomy" id="94610"/>
    <lineage>
        <taxon>Eukaryota</taxon>
        <taxon>Fungi</taxon>
        <taxon>Dikarya</taxon>
        <taxon>Ascomycota</taxon>
        <taxon>Pezizomycotina</taxon>
        <taxon>Sordariomycetes</taxon>
        <taxon>Sordariomycetidae</taxon>
        <taxon>Sordariales</taxon>
        <taxon>Sordariaceae</taxon>
        <taxon>Neurospora</taxon>
    </lineage>
</organism>
<keyword evidence="7" id="KW-0547">Nucleotide-binding</keyword>
<evidence type="ECO:0000256" key="11">
    <source>
        <dbReference type="ARBA" id="ARBA00048258"/>
    </source>
</evidence>
<reference evidence="13" key="1">
    <citation type="journal article" date="2023" name="Mol. Phylogenet. Evol.">
        <title>Genome-scale phylogeny and comparative genomics of the fungal order Sordariales.</title>
        <authorList>
            <person name="Hensen N."/>
            <person name="Bonometti L."/>
            <person name="Westerberg I."/>
            <person name="Brannstrom I.O."/>
            <person name="Guillou S."/>
            <person name="Cros-Aarteil S."/>
            <person name="Calhoun S."/>
            <person name="Haridas S."/>
            <person name="Kuo A."/>
            <person name="Mondo S."/>
            <person name="Pangilinan J."/>
            <person name="Riley R."/>
            <person name="LaButti K."/>
            <person name="Andreopoulos B."/>
            <person name="Lipzen A."/>
            <person name="Chen C."/>
            <person name="Yan M."/>
            <person name="Daum C."/>
            <person name="Ng V."/>
            <person name="Clum A."/>
            <person name="Steindorff A."/>
            <person name="Ohm R.A."/>
            <person name="Martin F."/>
            <person name="Silar P."/>
            <person name="Natvig D.O."/>
            <person name="Lalanne C."/>
            <person name="Gautier V."/>
            <person name="Ament-Velasquez S.L."/>
            <person name="Kruys A."/>
            <person name="Hutchinson M.I."/>
            <person name="Powell A.J."/>
            <person name="Barry K."/>
            <person name="Miller A.N."/>
            <person name="Grigoriev I.V."/>
            <person name="Debuchy R."/>
            <person name="Gladieux P."/>
            <person name="Hiltunen Thoren M."/>
            <person name="Johannesson H."/>
        </authorList>
    </citation>
    <scope>NUCLEOTIDE SEQUENCE</scope>
    <source>
        <strain evidence="13">CBS 560.94</strain>
    </source>
</reference>
<dbReference type="GO" id="GO:0005524">
    <property type="term" value="F:ATP binding"/>
    <property type="evidence" value="ECO:0007669"/>
    <property type="project" value="UniProtKB-KW"/>
</dbReference>
<evidence type="ECO:0000313" key="13">
    <source>
        <dbReference type="EMBL" id="KAK3338140.1"/>
    </source>
</evidence>
<dbReference type="Proteomes" id="UP001278500">
    <property type="component" value="Unassembled WGS sequence"/>
</dbReference>
<dbReference type="HAMAP" id="MF_00158">
    <property type="entry name" value="PanC"/>
    <property type="match status" value="1"/>
</dbReference>
<dbReference type="CDD" id="cd00560">
    <property type="entry name" value="PanC"/>
    <property type="match status" value="1"/>
</dbReference>
<dbReference type="AlphaFoldDB" id="A0AAE0J7U9"/>
<dbReference type="InterPro" id="IPR003721">
    <property type="entry name" value="Pantoate_ligase"/>
</dbReference>
<keyword evidence="5" id="KW-0436">Ligase</keyword>
<dbReference type="PANTHER" id="PTHR21299">
    <property type="entry name" value="CYTIDYLATE KINASE/PANTOATE-BETA-ALANINE LIGASE"/>
    <property type="match status" value="1"/>
</dbReference>
<evidence type="ECO:0000256" key="7">
    <source>
        <dbReference type="ARBA" id="ARBA00022741"/>
    </source>
</evidence>
<evidence type="ECO:0000256" key="12">
    <source>
        <dbReference type="SAM" id="MobiDB-lite"/>
    </source>
</evidence>
<sequence length="435" mass="47231">MRMQSTNALFRRATLSSSTLSIVRRSTLTTARGFSSTSTTNLPASLRTPTRTQPSQTIQQLPTVTPSTTRTMASSSACGSSPSSSPTLEKIPNTSIRILRTVSSVHRFRRPLTLDSRSVALVPTMGALHAGHLSLIRAAARDNHHVMVSIYVNPAQFGVREDLGSYPVTWDADCAALAALDRELADDGENLGRISAVFAPTTGEMYPAGFPGQEVDSKGSFVTITPVGEVLEGSSRPTFFRGVATVCMKLFNVCQPDRVYFGQKDVQQTVVIKRLVEDFLMPIEQVVVVPTERDPEGDGLALSSRNVYLGSRRRKVANVLYRALKAAEGAYNAGGEEGTREREGILGAARKVVEETLKEQMKMEPGRRVRFEVDYLSLADPETMLELETVDTKKGGILSGAVRFLPVEEPGEGEDLGHSGGPLVRLIDNIILPPK</sequence>
<comment type="caution">
    <text evidence="13">The sequence shown here is derived from an EMBL/GenBank/DDBJ whole genome shotgun (WGS) entry which is preliminary data.</text>
</comment>
<dbReference type="InterPro" id="IPR014729">
    <property type="entry name" value="Rossmann-like_a/b/a_fold"/>
</dbReference>
<evidence type="ECO:0000256" key="6">
    <source>
        <dbReference type="ARBA" id="ARBA00022655"/>
    </source>
</evidence>
<keyword evidence="6" id="KW-0566">Pantothenate biosynthesis</keyword>
<dbReference type="GeneID" id="87866118"/>
<dbReference type="GO" id="GO:0015940">
    <property type="term" value="P:pantothenate biosynthetic process"/>
    <property type="evidence" value="ECO:0007669"/>
    <property type="project" value="UniProtKB-KW"/>
</dbReference>
<feature type="compositionally biased region" description="Polar residues" evidence="12">
    <location>
        <begin position="32"/>
        <end position="72"/>
    </location>
</feature>
<comment type="pathway">
    <text evidence="1">Cofactor biosynthesis; (R)-pantothenate biosynthesis; (R)-pantothenate from (R)-pantoate and beta-alanine: step 1/1.</text>
</comment>
<dbReference type="SUPFAM" id="SSF52374">
    <property type="entry name" value="Nucleotidylyl transferase"/>
    <property type="match status" value="1"/>
</dbReference>
<gene>
    <name evidence="13" type="ORF">B0H65DRAFT_532690</name>
</gene>
<dbReference type="FunFam" id="3.40.50.620:FF:000013">
    <property type="entry name" value="Pantothenate synthetase"/>
    <property type="match status" value="1"/>
</dbReference>
<accession>A0AAE0J7U9</accession>
<evidence type="ECO:0000256" key="4">
    <source>
        <dbReference type="ARBA" id="ARBA00015647"/>
    </source>
</evidence>
<evidence type="ECO:0000256" key="9">
    <source>
        <dbReference type="ARBA" id="ARBA00029902"/>
    </source>
</evidence>
<feature type="region of interest" description="Disordered" evidence="12">
    <location>
        <begin position="32"/>
        <end position="90"/>
    </location>
</feature>
<evidence type="ECO:0000256" key="8">
    <source>
        <dbReference type="ARBA" id="ARBA00022840"/>
    </source>
</evidence>
<dbReference type="EMBL" id="JAUEPP010000008">
    <property type="protein sequence ID" value="KAK3338140.1"/>
    <property type="molecule type" value="Genomic_DNA"/>
</dbReference>
<protein>
    <recommendedName>
        <fullName evidence="4">Pantoate--beta-alanine ligase</fullName>
        <ecNumber evidence="3">6.3.2.1</ecNumber>
    </recommendedName>
    <alternativeName>
        <fullName evidence="10">Pantoate-activating enzyme</fullName>
    </alternativeName>
    <alternativeName>
        <fullName evidence="9">Pantothenate synthetase</fullName>
    </alternativeName>
</protein>